<dbReference type="AlphaFoldDB" id="A0A1F5YFX1"/>
<protein>
    <submittedName>
        <fullName evidence="1">Uncharacterized protein</fullName>
    </submittedName>
</protein>
<evidence type="ECO:0000313" key="1">
    <source>
        <dbReference type="EMBL" id="OGF99075.1"/>
    </source>
</evidence>
<name>A0A1F5YFX1_9BACT</name>
<evidence type="ECO:0000313" key="2">
    <source>
        <dbReference type="Proteomes" id="UP000177396"/>
    </source>
</evidence>
<organism evidence="1 2">
    <name type="scientific">Candidatus Gottesmanbacteria bacterium RBG_16_38_7b</name>
    <dbReference type="NCBI Taxonomy" id="1798372"/>
    <lineage>
        <taxon>Bacteria</taxon>
        <taxon>Candidatus Gottesmaniibacteriota</taxon>
    </lineage>
</organism>
<dbReference type="Proteomes" id="UP000177396">
    <property type="component" value="Unassembled WGS sequence"/>
</dbReference>
<proteinExistence type="predicted"/>
<dbReference type="EMBL" id="MFJB01000069">
    <property type="protein sequence ID" value="OGF99075.1"/>
    <property type="molecule type" value="Genomic_DNA"/>
</dbReference>
<accession>A0A1F5YFX1</accession>
<comment type="caution">
    <text evidence="1">The sequence shown here is derived from an EMBL/GenBank/DDBJ whole genome shotgun (WGS) entry which is preliminary data.</text>
</comment>
<dbReference type="Gene3D" id="1.10.3210.10">
    <property type="entry name" value="Hypothetical protein af1432"/>
    <property type="match status" value="1"/>
</dbReference>
<gene>
    <name evidence="1" type="ORF">A2153_00030</name>
</gene>
<reference evidence="1 2" key="1">
    <citation type="journal article" date="2016" name="Nat. Commun.">
        <title>Thousands of microbial genomes shed light on interconnected biogeochemical processes in an aquifer system.</title>
        <authorList>
            <person name="Anantharaman K."/>
            <person name="Brown C.T."/>
            <person name="Hug L.A."/>
            <person name="Sharon I."/>
            <person name="Castelle C.J."/>
            <person name="Probst A.J."/>
            <person name="Thomas B.C."/>
            <person name="Singh A."/>
            <person name="Wilkins M.J."/>
            <person name="Karaoz U."/>
            <person name="Brodie E.L."/>
            <person name="Williams K.H."/>
            <person name="Hubbard S.S."/>
            <person name="Banfield J.F."/>
        </authorList>
    </citation>
    <scope>NUCLEOTIDE SEQUENCE [LARGE SCALE GENOMIC DNA]</scope>
</reference>
<sequence>MRPEASPLKIKDYQTPGHILDLNPFQRNQIAMFSDSLEKYLPGFYEGRYLGEEQEYLKSISILDKDVIRGLIFLNCESYQEIKEKVYQRIETMGKYYGIRKSNDLKGVEPVEETGFSTKEIIEVLDFVERAMEGRLRRTNEPAFTHILRVVNRALDFISYDSKLYNSGLTVFPLTPDAAKALILMSALHDFLEPGRTLSNGMKVPYGDYQTTEILIDGKIRDKLTFRRFGKVINLEKMKFKIKGKVSFIMDCDHRGHFINGLEALRSEGETEEQEFSRLRRYHDSKVAESIPFSGRYLMWFYMPFLVRIFDRRDNLDTYLISKRNKVSKNPLMRIDDLTDLADYELGPPSIREILDKTVGTLKNIGYAEQIFVNILSHSNIASFNSEQILSVALGIHKSLPNRIREIFGRKISGEPFITRAVKSGIYNPEVLKMLPSRIAAYYLFGLSMSEIYKNNPFHVKGCWMPEPI</sequence>